<keyword evidence="1" id="KW-0723">Serine/threonine-protein kinase</keyword>
<keyword evidence="7" id="KW-1185">Reference proteome</keyword>
<evidence type="ECO:0000313" key="6">
    <source>
        <dbReference type="EMBL" id="RDX51614.1"/>
    </source>
</evidence>
<organism evidence="6 7">
    <name type="scientific">Lentinus brumalis</name>
    <dbReference type="NCBI Taxonomy" id="2498619"/>
    <lineage>
        <taxon>Eukaryota</taxon>
        <taxon>Fungi</taxon>
        <taxon>Dikarya</taxon>
        <taxon>Basidiomycota</taxon>
        <taxon>Agaricomycotina</taxon>
        <taxon>Agaricomycetes</taxon>
        <taxon>Polyporales</taxon>
        <taxon>Polyporaceae</taxon>
        <taxon>Lentinus</taxon>
    </lineage>
</organism>
<accession>A0A371DGD8</accession>
<evidence type="ECO:0000313" key="7">
    <source>
        <dbReference type="Proteomes" id="UP000256964"/>
    </source>
</evidence>
<evidence type="ECO:0000256" key="3">
    <source>
        <dbReference type="ARBA" id="ARBA00022777"/>
    </source>
</evidence>
<gene>
    <name evidence="6" type="ORF">OH76DRAFT_1481508</name>
</gene>
<dbReference type="EMBL" id="KZ857394">
    <property type="protein sequence ID" value="RDX51614.1"/>
    <property type="molecule type" value="Genomic_DNA"/>
</dbReference>
<dbReference type="GO" id="GO:0005524">
    <property type="term" value="F:ATP binding"/>
    <property type="evidence" value="ECO:0007669"/>
    <property type="project" value="InterPro"/>
</dbReference>
<dbReference type="AlphaFoldDB" id="A0A371DGD8"/>
<evidence type="ECO:0000256" key="4">
    <source>
        <dbReference type="SAM" id="MobiDB-lite"/>
    </source>
</evidence>
<proteinExistence type="predicted"/>
<protein>
    <recommendedName>
        <fullName evidence="5">Alpha-type protein kinase domain-containing protein</fullName>
    </recommendedName>
</protein>
<evidence type="ECO:0000256" key="2">
    <source>
        <dbReference type="ARBA" id="ARBA00022679"/>
    </source>
</evidence>
<dbReference type="InterPro" id="IPR004166">
    <property type="entry name" value="a-kinase_dom"/>
</dbReference>
<name>A0A371DGD8_9APHY</name>
<dbReference type="OrthoDB" id="2744370at2759"/>
<feature type="domain" description="Alpha-type protein kinase" evidence="5">
    <location>
        <begin position="397"/>
        <end position="577"/>
    </location>
</feature>
<dbReference type="GO" id="GO:0004674">
    <property type="term" value="F:protein serine/threonine kinase activity"/>
    <property type="evidence" value="ECO:0007669"/>
    <property type="project" value="UniProtKB-KW"/>
</dbReference>
<feature type="compositionally biased region" description="Gly residues" evidence="4">
    <location>
        <begin position="295"/>
        <end position="304"/>
    </location>
</feature>
<keyword evidence="3" id="KW-0418">Kinase</keyword>
<evidence type="ECO:0000256" key="1">
    <source>
        <dbReference type="ARBA" id="ARBA00022527"/>
    </source>
</evidence>
<sequence>MSTDNTQDDVHICVGDVLDACRGIFPHKTDPGLCARCLLLKQNENNKDMIERIMESVHCRGCGTVGRNFDRQEKLCGGCIALKDRAEPDPLVLRAQELQDQAARLMAEVRPDAYSARTSQAPKASKEAPRTIPAGNRHISAAPDVPAPQQGAMSGQRVELQFNPRVESHMFSAMGRITSSYDADTPMPDVLEETVRRLNASFWEKKCTGSLECRDVSVRWAGNIMPEPGTEGMTVGEFYDTHWVVSHRHIYFSNPRGNQKARDQKTQHMALELVIDVAGWGERTGCAPPPQCPGGKQGRPAGGKNGKRGRTATGDDDGKGSTHKKLRGSTMQTKLATYVPSTAIRATIMRVQPSEKVVMTIAAPKFDEQELSLEGSFFIDDGAKICTAQLEEAAAWSGKTKHVFKVDIDLDDGKPPHPYVAKRFFNVGNGANKVSCAENAHYLTLDAERLERGQFYLCKFKEFAKEVGVSIPTGFAFADFLLARENTEAGPESTAPSKASGISAEKWADWPPSNSDAGILWLLERRRTSVVDRWSGTLDQPHQWNDKASATMGAFAHYTMLASEYTLVFVDLQSSQGHLRVELAMAMCCLIP</sequence>
<dbReference type="SUPFAM" id="SSF56112">
    <property type="entry name" value="Protein kinase-like (PK-like)"/>
    <property type="match status" value="1"/>
</dbReference>
<feature type="region of interest" description="Disordered" evidence="4">
    <location>
        <begin position="285"/>
        <end position="327"/>
    </location>
</feature>
<evidence type="ECO:0000259" key="5">
    <source>
        <dbReference type="Pfam" id="PF02816"/>
    </source>
</evidence>
<dbReference type="Proteomes" id="UP000256964">
    <property type="component" value="Unassembled WGS sequence"/>
</dbReference>
<keyword evidence="2" id="KW-0808">Transferase</keyword>
<dbReference type="Pfam" id="PF02816">
    <property type="entry name" value="Alpha_kinase"/>
    <property type="match status" value="1"/>
</dbReference>
<reference evidence="6 7" key="1">
    <citation type="journal article" date="2018" name="Biotechnol. Biofuels">
        <title>Integrative visual omics of the white-rot fungus Polyporus brumalis exposes the biotechnological potential of its oxidative enzymes for delignifying raw plant biomass.</title>
        <authorList>
            <person name="Miyauchi S."/>
            <person name="Rancon A."/>
            <person name="Drula E."/>
            <person name="Hage H."/>
            <person name="Chaduli D."/>
            <person name="Favel A."/>
            <person name="Grisel S."/>
            <person name="Henrissat B."/>
            <person name="Herpoel-Gimbert I."/>
            <person name="Ruiz-Duenas F.J."/>
            <person name="Chevret D."/>
            <person name="Hainaut M."/>
            <person name="Lin J."/>
            <person name="Wang M."/>
            <person name="Pangilinan J."/>
            <person name="Lipzen A."/>
            <person name="Lesage-Meessen L."/>
            <person name="Navarro D."/>
            <person name="Riley R."/>
            <person name="Grigoriev I.V."/>
            <person name="Zhou S."/>
            <person name="Raouche S."/>
            <person name="Rosso M.N."/>
        </authorList>
    </citation>
    <scope>NUCLEOTIDE SEQUENCE [LARGE SCALE GENOMIC DNA]</scope>
    <source>
        <strain evidence="6 7">BRFM 1820</strain>
    </source>
</reference>
<feature type="region of interest" description="Disordered" evidence="4">
    <location>
        <begin position="114"/>
        <end position="136"/>
    </location>
</feature>
<dbReference type="STRING" id="139420.A0A371DGD8"/>
<dbReference type="InterPro" id="IPR011009">
    <property type="entry name" value="Kinase-like_dom_sf"/>
</dbReference>